<evidence type="ECO:0000256" key="10">
    <source>
        <dbReference type="SAM" id="MobiDB-lite"/>
    </source>
</evidence>
<evidence type="ECO:0000256" key="4">
    <source>
        <dbReference type="ARBA" id="ARBA00022692"/>
    </source>
</evidence>
<comment type="subcellular location">
    <subcellularLocation>
        <location evidence="1">Endomembrane system</location>
    </subcellularLocation>
</comment>
<feature type="compositionally biased region" description="Basic and acidic residues" evidence="10">
    <location>
        <begin position="432"/>
        <end position="444"/>
    </location>
</feature>
<dbReference type="NCBIfam" id="TIGR00863">
    <property type="entry name" value="P2X"/>
    <property type="match status" value="1"/>
</dbReference>
<dbReference type="Pfam" id="PF00864">
    <property type="entry name" value="P2X_receptor"/>
    <property type="match status" value="1"/>
</dbReference>
<evidence type="ECO:0000256" key="2">
    <source>
        <dbReference type="ARBA" id="ARBA00009848"/>
    </source>
</evidence>
<protein>
    <recommendedName>
        <fullName evidence="14">P2X purinoceptor</fullName>
    </recommendedName>
</protein>
<dbReference type="PRINTS" id="PR01307">
    <property type="entry name" value="P2XRECEPTOR"/>
</dbReference>
<evidence type="ECO:0000256" key="6">
    <source>
        <dbReference type="ARBA" id="ARBA00023065"/>
    </source>
</evidence>
<keyword evidence="7 11" id="KW-0472">Membrane</keyword>
<organism evidence="12 13">
    <name type="scientific">Rotaria sordida</name>
    <dbReference type="NCBI Taxonomy" id="392033"/>
    <lineage>
        <taxon>Eukaryota</taxon>
        <taxon>Metazoa</taxon>
        <taxon>Spiralia</taxon>
        <taxon>Gnathifera</taxon>
        <taxon>Rotifera</taxon>
        <taxon>Eurotatoria</taxon>
        <taxon>Bdelloidea</taxon>
        <taxon>Philodinida</taxon>
        <taxon>Philodinidae</taxon>
        <taxon>Rotaria</taxon>
    </lineage>
</organism>
<comment type="similarity">
    <text evidence="2">Belongs to the P2X receptor family.</text>
</comment>
<name>A0A813WPN2_9BILA</name>
<keyword evidence="5 11" id="KW-1133">Transmembrane helix</keyword>
<dbReference type="PANTHER" id="PTHR10125:SF31">
    <property type="entry name" value="P2X RECEPTOR E"/>
    <property type="match status" value="1"/>
</dbReference>
<feature type="transmembrane region" description="Helical" evidence="11">
    <location>
        <begin position="361"/>
        <end position="382"/>
    </location>
</feature>
<keyword evidence="6" id="KW-0406">Ion transport</keyword>
<evidence type="ECO:0000256" key="8">
    <source>
        <dbReference type="ARBA" id="ARBA00023286"/>
    </source>
</evidence>
<gene>
    <name evidence="12" type="ORF">SEV965_LOCUS3787</name>
</gene>
<dbReference type="InterPro" id="IPR059116">
    <property type="entry name" value="P2X_receptor"/>
</dbReference>
<feature type="compositionally biased region" description="Polar residues" evidence="10">
    <location>
        <begin position="421"/>
        <end position="431"/>
    </location>
</feature>
<feature type="transmembrane region" description="Helical" evidence="11">
    <location>
        <begin position="41"/>
        <end position="62"/>
    </location>
</feature>
<keyword evidence="3" id="KW-0813">Transport</keyword>
<sequence>MVSNVFYKTRYHIGKSVKEFLTGYFTEYETPKLVVINNPKYATLLRIIQILILLYSVIYLLIYEKGYQKQDTAPIFAVTLKVKGIGYVQTTENKTIIIDVADYIIPASENNAIFIMTSFIQTDQTRSICAESKKVRGAKCKDDSDCFNKTFTPYMNGRWTGRCLLPPDTNVANETTNVTKTPTGLCEYAGWCPPEDDEIPTLLVQGVFGFTIFMKNFIEFPEFDVKHKNMVDNLKPCIFHPKTNKDCPIFSIDYIMNEAEKNITERDLMLRHGGVIRMKADWDCNLDRDLKLCKPKYSFARLDVPFHEKPFSAGFNFRFSNFWKYNQTDFRVLTKAFGLRFIVSISGKAGKFDFITFTLNIGSLVGIFGLATFICDIVILHLSKKANAYRNHVFETVHLKTRLNTAFNDVRAHFQDKNELDPSSLSNNKTELSNDKTKLSSDKKELSNGIIHTITQPSPRKTIAIRPLILMQPDP</sequence>
<dbReference type="GO" id="GO:0004931">
    <property type="term" value="F:extracellularly ATP-gated monoatomic cation channel activity"/>
    <property type="evidence" value="ECO:0007669"/>
    <property type="project" value="InterPro"/>
</dbReference>
<keyword evidence="9" id="KW-0407">Ion channel</keyword>
<dbReference type="Gene3D" id="2.60.490.10">
    <property type="entry name" value="atp-gated p2x4 ion channel domain"/>
    <property type="match status" value="1"/>
</dbReference>
<dbReference type="GO" id="GO:0098794">
    <property type="term" value="C:postsynapse"/>
    <property type="evidence" value="ECO:0007669"/>
    <property type="project" value="GOC"/>
</dbReference>
<proteinExistence type="inferred from homology"/>
<dbReference type="Gene3D" id="1.10.287.940">
    <property type="entry name" value="atp-gated p2x4 ion channel"/>
    <property type="match status" value="1"/>
</dbReference>
<dbReference type="GO" id="GO:0001614">
    <property type="term" value="F:purinergic nucleotide receptor activity"/>
    <property type="evidence" value="ECO:0007669"/>
    <property type="project" value="InterPro"/>
</dbReference>
<dbReference type="GO" id="GO:0012505">
    <property type="term" value="C:endomembrane system"/>
    <property type="evidence" value="ECO:0007669"/>
    <property type="project" value="UniProtKB-SubCell"/>
</dbReference>
<dbReference type="AlphaFoldDB" id="A0A813WPN2"/>
<dbReference type="GO" id="GO:0005886">
    <property type="term" value="C:plasma membrane"/>
    <property type="evidence" value="ECO:0007669"/>
    <property type="project" value="InterPro"/>
</dbReference>
<reference evidence="12" key="1">
    <citation type="submission" date="2021-02" db="EMBL/GenBank/DDBJ databases">
        <authorList>
            <person name="Nowell W R."/>
        </authorList>
    </citation>
    <scope>NUCLEOTIDE SEQUENCE</scope>
</reference>
<feature type="region of interest" description="Disordered" evidence="10">
    <location>
        <begin position="418"/>
        <end position="444"/>
    </location>
</feature>
<dbReference type="Proteomes" id="UP000663889">
    <property type="component" value="Unassembled WGS sequence"/>
</dbReference>
<dbReference type="GO" id="GO:0070588">
    <property type="term" value="P:calcium ion transmembrane transport"/>
    <property type="evidence" value="ECO:0007669"/>
    <property type="project" value="TreeGrafter"/>
</dbReference>
<comment type="caution">
    <text evidence="12">The sequence shown here is derived from an EMBL/GenBank/DDBJ whole genome shotgun (WGS) entry which is preliminary data.</text>
</comment>
<dbReference type="PANTHER" id="PTHR10125">
    <property type="entry name" value="P2X PURINOCEPTOR"/>
    <property type="match status" value="1"/>
</dbReference>
<keyword evidence="4 11" id="KW-0812">Transmembrane</keyword>
<evidence type="ECO:0000256" key="5">
    <source>
        <dbReference type="ARBA" id="ARBA00022989"/>
    </source>
</evidence>
<evidence type="ECO:0000256" key="9">
    <source>
        <dbReference type="ARBA" id="ARBA00023303"/>
    </source>
</evidence>
<evidence type="ECO:0000256" key="11">
    <source>
        <dbReference type="SAM" id="Phobius"/>
    </source>
</evidence>
<evidence type="ECO:0008006" key="14">
    <source>
        <dbReference type="Google" id="ProtNLM"/>
    </source>
</evidence>
<evidence type="ECO:0000313" key="13">
    <source>
        <dbReference type="Proteomes" id="UP000663889"/>
    </source>
</evidence>
<dbReference type="GO" id="GO:0033198">
    <property type="term" value="P:response to ATP"/>
    <property type="evidence" value="ECO:0007669"/>
    <property type="project" value="InterPro"/>
</dbReference>
<evidence type="ECO:0000256" key="3">
    <source>
        <dbReference type="ARBA" id="ARBA00022448"/>
    </source>
</evidence>
<keyword evidence="8" id="KW-1071">Ligand-gated ion channel</keyword>
<evidence type="ECO:0000313" key="12">
    <source>
        <dbReference type="EMBL" id="CAF0864389.1"/>
    </source>
</evidence>
<dbReference type="InterPro" id="IPR001429">
    <property type="entry name" value="P2X_purnocptor"/>
</dbReference>
<dbReference type="EMBL" id="CAJNOU010000100">
    <property type="protein sequence ID" value="CAF0864389.1"/>
    <property type="molecule type" value="Genomic_DNA"/>
</dbReference>
<evidence type="ECO:0000256" key="1">
    <source>
        <dbReference type="ARBA" id="ARBA00004308"/>
    </source>
</evidence>
<dbReference type="InterPro" id="IPR027309">
    <property type="entry name" value="P2X_extracellular_dom_sf"/>
</dbReference>
<accession>A0A813WPN2</accession>
<evidence type="ECO:0000256" key="7">
    <source>
        <dbReference type="ARBA" id="ARBA00023136"/>
    </source>
</evidence>